<evidence type="ECO:0000313" key="1">
    <source>
        <dbReference type="EMBL" id="SSX27001.1"/>
    </source>
</evidence>
<accession>A0A336MCD2</accession>
<dbReference type="VEuPathDB" id="VectorBase:CSON014072"/>
<dbReference type="EMBL" id="UFQT01000756">
    <property type="protein sequence ID" value="SSX27001.1"/>
    <property type="molecule type" value="Genomic_DNA"/>
</dbReference>
<organism evidence="1">
    <name type="scientific">Culicoides sonorensis</name>
    <name type="common">Biting midge</name>
    <dbReference type="NCBI Taxonomy" id="179676"/>
    <lineage>
        <taxon>Eukaryota</taxon>
        <taxon>Metazoa</taxon>
        <taxon>Ecdysozoa</taxon>
        <taxon>Arthropoda</taxon>
        <taxon>Hexapoda</taxon>
        <taxon>Insecta</taxon>
        <taxon>Pterygota</taxon>
        <taxon>Neoptera</taxon>
        <taxon>Endopterygota</taxon>
        <taxon>Diptera</taxon>
        <taxon>Nematocera</taxon>
        <taxon>Chironomoidea</taxon>
        <taxon>Ceratopogonidae</taxon>
        <taxon>Ceratopogoninae</taxon>
        <taxon>Culicoides</taxon>
        <taxon>Monoculicoides</taxon>
    </lineage>
</organism>
<gene>
    <name evidence="1" type="primary">CSON014072</name>
</gene>
<name>A0A336MCD2_CULSO</name>
<protein>
    <submittedName>
        <fullName evidence="1">CSON014072 protein</fullName>
    </submittedName>
</protein>
<proteinExistence type="predicted"/>
<reference evidence="1" key="1">
    <citation type="submission" date="2018-07" db="EMBL/GenBank/DDBJ databases">
        <authorList>
            <person name="Quirk P.G."/>
            <person name="Krulwich T.A."/>
        </authorList>
    </citation>
    <scope>NUCLEOTIDE SEQUENCE</scope>
</reference>
<dbReference type="AlphaFoldDB" id="A0A336MCD2"/>
<sequence>MAANPDLADVSLYPIAVLINELKNEDIQVNIPFNDSTNNNSWQSKNETRFQPLQRFEHLAPSASTPMD</sequence>